<dbReference type="PROSITE" id="PS51352">
    <property type="entry name" value="THIOREDOXIN_2"/>
    <property type="match status" value="1"/>
</dbReference>
<dbReference type="PANTHER" id="PTHR43640:SF1">
    <property type="entry name" value="THIOREDOXIN-DEPENDENT PEROXIREDOXIN"/>
    <property type="match status" value="1"/>
</dbReference>
<dbReference type="InterPro" id="IPR047262">
    <property type="entry name" value="PRX-like1"/>
</dbReference>
<dbReference type="InterPro" id="IPR036249">
    <property type="entry name" value="Thioredoxin-like_sf"/>
</dbReference>
<dbReference type="GO" id="GO:0016209">
    <property type="term" value="F:antioxidant activity"/>
    <property type="evidence" value="ECO:0007669"/>
    <property type="project" value="InterPro"/>
</dbReference>
<organism evidence="2">
    <name type="scientific">mine drainage metagenome</name>
    <dbReference type="NCBI Taxonomy" id="410659"/>
    <lineage>
        <taxon>unclassified sequences</taxon>
        <taxon>metagenomes</taxon>
        <taxon>ecological metagenomes</taxon>
    </lineage>
</organism>
<feature type="domain" description="Thioredoxin" evidence="1">
    <location>
        <begin position="9"/>
        <end position="165"/>
    </location>
</feature>
<dbReference type="GO" id="GO:0016491">
    <property type="term" value="F:oxidoreductase activity"/>
    <property type="evidence" value="ECO:0007669"/>
    <property type="project" value="InterPro"/>
</dbReference>
<evidence type="ECO:0000313" key="2">
    <source>
        <dbReference type="EMBL" id="EQD52019.1"/>
    </source>
</evidence>
<reference evidence="2" key="2">
    <citation type="journal article" date="2014" name="ISME J.">
        <title>Microbial stratification in low pH oxic and suboxic macroscopic growths along an acid mine drainage.</title>
        <authorList>
            <person name="Mendez-Garcia C."/>
            <person name="Mesa V."/>
            <person name="Sprenger R.R."/>
            <person name="Richter M."/>
            <person name="Diez M.S."/>
            <person name="Solano J."/>
            <person name="Bargiela R."/>
            <person name="Golyshina O.V."/>
            <person name="Manteca A."/>
            <person name="Ramos J.L."/>
            <person name="Gallego J.R."/>
            <person name="Llorente I."/>
            <person name="Martins Dos Santos V.A."/>
            <person name="Jensen O.N."/>
            <person name="Pelaez A.I."/>
            <person name="Sanchez J."/>
            <person name="Ferrer M."/>
        </authorList>
    </citation>
    <scope>NUCLEOTIDE SEQUENCE</scope>
</reference>
<dbReference type="SUPFAM" id="SSF52833">
    <property type="entry name" value="Thioredoxin-like"/>
    <property type="match status" value="1"/>
</dbReference>
<evidence type="ECO:0000259" key="1">
    <source>
        <dbReference type="PROSITE" id="PS51352"/>
    </source>
</evidence>
<dbReference type="PANTHER" id="PTHR43640">
    <property type="entry name" value="OS07G0260300 PROTEIN"/>
    <property type="match status" value="1"/>
</dbReference>
<protein>
    <submittedName>
        <fullName evidence="2">Alkyl hydroperoxide reductase/thiol specific antioxidant/ Mal allergen</fullName>
    </submittedName>
</protein>
<dbReference type="Pfam" id="PF00578">
    <property type="entry name" value="AhpC-TSA"/>
    <property type="match status" value="1"/>
</dbReference>
<dbReference type="InterPro" id="IPR013766">
    <property type="entry name" value="Thioredoxin_domain"/>
</dbReference>
<accession>T1BFZ7</accession>
<dbReference type="EMBL" id="AUZY01006986">
    <property type="protein sequence ID" value="EQD52019.1"/>
    <property type="molecule type" value="Genomic_DNA"/>
</dbReference>
<sequence>MPTEQQKPLALGSPLPGGRLLDPASGALIDVATLAPSAGLLVMVICNHCPYVKHIRSHLAPFAARYAPSGIQALAVSGNDPDVYPEDAPDALVREARVLGFGFPYLYDETQDFLRSLHAACTPELFLFDGERKLFYCGRFDGSSPGNRIPVTGDMLGAACDRLLRGENPPSRQLPAIGCSIKWRSVTSH</sequence>
<name>T1BFZ7_9ZZZZ</name>
<dbReference type="Gene3D" id="3.40.30.10">
    <property type="entry name" value="Glutaredoxin"/>
    <property type="match status" value="1"/>
</dbReference>
<dbReference type="InterPro" id="IPR000866">
    <property type="entry name" value="AhpC/TSA"/>
</dbReference>
<reference evidence="2" key="1">
    <citation type="submission" date="2013-08" db="EMBL/GenBank/DDBJ databases">
        <authorList>
            <person name="Mendez C."/>
            <person name="Richter M."/>
            <person name="Ferrer M."/>
            <person name="Sanchez J."/>
        </authorList>
    </citation>
    <scope>NUCLEOTIDE SEQUENCE</scope>
</reference>
<gene>
    <name evidence="2" type="ORF">B1B_10756</name>
</gene>
<comment type="caution">
    <text evidence="2">The sequence shown here is derived from an EMBL/GenBank/DDBJ whole genome shotgun (WGS) entry which is preliminary data.</text>
</comment>
<proteinExistence type="predicted"/>
<dbReference type="CDD" id="cd02969">
    <property type="entry name" value="PRX_like1"/>
    <property type="match status" value="1"/>
</dbReference>
<dbReference type="AlphaFoldDB" id="T1BFZ7"/>